<name>A0ABD2XD66_9HYME</name>
<sequence length="122" mass="14003">MKQTCMYCERKLHHIEDVPRAQATSNFCRGDSTYACRTAVYTRIHPRPTSVGRARRIRGSRWRWRRRRIIIIIYLPNTPSPCKKLVVQQLSLNVAQFNARACLAARGAPSRCTDSACTAIRV</sequence>
<dbReference type="AlphaFoldDB" id="A0ABD2XD66"/>
<dbReference type="Proteomes" id="UP001627154">
    <property type="component" value="Unassembled WGS sequence"/>
</dbReference>
<protein>
    <submittedName>
        <fullName evidence="1">Uncharacterized protein</fullName>
    </submittedName>
</protein>
<accession>A0ABD2XD66</accession>
<reference evidence="1 2" key="1">
    <citation type="journal article" date="2024" name="bioRxiv">
        <title>A reference genome for Trichogramma kaykai: A tiny desert-dwelling parasitoid wasp with competing sex-ratio distorters.</title>
        <authorList>
            <person name="Culotta J."/>
            <person name="Lindsey A.R."/>
        </authorList>
    </citation>
    <scope>NUCLEOTIDE SEQUENCE [LARGE SCALE GENOMIC DNA]</scope>
    <source>
        <strain evidence="1 2">KSX58</strain>
    </source>
</reference>
<organism evidence="1 2">
    <name type="scientific">Trichogramma kaykai</name>
    <dbReference type="NCBI Taxonomy" id="54128"/>
    <lineage>
        <taxon>Eukaryota</taxon>
        <taxon>Metazoa</taxon>
        <taxon>Ecdysozoa</taxon>
        <taxon>Arthropoda</taxon>
        <taxon>Hexapoda</taxon>
        <taxon>Insecta</taxon>
        <taxon>Pterygota</taxon>
        <taxon>Neoptera</taxon>
        <taxon>Endopterygota</taxon>
        <taxon>Hymenoptera</taxon>
        <taxon>Apocrita</taxon>
        <taxon>Proctotrupomorpha</taxon>
        <taxon>Chalcidoidea</taxon>
        <taxon>Trichogrammatidae</taxon>
        <taxon>Trichogramma</taxon>
    </lineage>
</organism>
<comment type="caution">
    <text evidence="1">The sequence shown here is derived from an EMBL/GenBank/DDBJ whole genome shotgun (WGS) entry which is preliminary data.</text>
</comment>
<dbReference type="EMBL" id="JBJJXI010000031">
    <property type="protein sequence ID" value="KAL3403283.1"/>
    <property type="molecule type" value="Genomic_DNA"/>
</dbReference>
<gene>
    <name evidence="1" type="ORF">TKK_003885</name>
</gene>
<proteinExistence type="predicted"/>
<evidence type="ECO:0000313" key="2">
    <source>
        <dbReference type="Proteomes" id="UP001627154"/>
    </source>
</evidence>
<keyword evidence="2" id="KW-1185">Reference proteome</keyword>
<evidence type="ECO:0000313" key="1">
    <source>
        <dbReference type="EMBL" id="KAL3403283.1"/>
    </source>
</evidence>